<dbReference type="InterPro" id="IPR050611">
    <property type="entry name" value="ABCF"/>
</dbReference>
<reference evidence="5" key="1">
    <citation type="submission" date="2020-07" db="EMBL/GenBank/DDBJ databases">
        <title>Multicomponent nature underlies the extraordinary mechanical properties of spider dragline silk.</title>
        <authorList>
            <person name="Kono N."/>
            <person name="Nakamura H."/>
            <person name="Mori M."/>
            <person name="Yoshida Y."/>
            <person name="Ohtoshi R."/>
            <person name="Malay A.D."/>
            <person name="Moran D.A.P."/>
            <person name="Tomita M."/>
            <person name="Numata K."/>
            <person name="Arakawa K."/>
        </authorList>
    </citation>
    <scope>NUCLEOTIDE SEQUENCE</scope>
</reference>
<dbReference type="Gene3D" id="3.40.50.300">
    <property type="entry name" value="P-loop containing nucleotide triphosphate hydrolases"/>
    <property type="match status" value="1"/>
</dbReference>
<dbReference type="Pfam" id="PF00005">
    <property type="entry name" value="ABC_tran"/>
    <property type="match status" value="1"/>
</dbReference>
<dbReference type="InterPro" id="IPR027417">
    <property type="entry name" value="P-loop_NTPase"/>
</dbReference>
<evidence type="ECO:0000256" key="2">
    <source>
        <dbReference type="ARBA" id="ARBA00022990"/>
    </source>
</evidence>
<protein>
    <submittedName>
        <fullName evidence="5">ATP-binding cassette sub-family F member 3</fullName>
    </submittedName>
</protein>
<sequence length="458" mass="52727">MAVTATNSILVSAFPSIDTELFNYIGGILDDNKSEFESSDHVYEAIGDMLHEVAGDSKDEEDIKDLCSQLLKALKSDPEVKSKHKENKILSAPVCLGSLAENFENETEEVSSIWLKQRETQSYVDQRKLEKAEAKLKSKQGKRDNDKAPPANAAILYKEATAVQATSRKETKMDQKGSNRNMDIKIENFDISFGDKTLLTGAHLTLVYGRRYGMVGRNGIGKSTLLRMVSRGQLKISNHLSILHVEQEVVGNDTIALNSVLECDEKRQNLIEEEKKVLHLLNNNGPSSEDSQSNGRLQEIYAELQLIEADKAPARASVILAGLGFSAEMQRKATKEFSGGWRMRIALARALFSKQKKEERNRQDEGTKRQDEGTKRQDEERKRQDEERKRQDEERKRQDEERKRQRRRERKRQDEERKRQDEERKRQKTKRESAKTKRESAKTKKENDKDNMSWIWRD</sequence>
<dbReference type="OrthoDB" id="2110130at2759"/>
<name>A0A8X6LRJ1_TRICU</name>
<feature type="compositionally biased region" description="Basic and acidic residues" evidence="3">
    <location>
        <begin position="411"/>
        <end position="458"/>
    </location>
</feature>
<dbReference type="GO" id="GO:0005524">
    <property type="term" value="F:ATP binding"/>
    <property type="evidence" value="ECO:0007669"/>
    <property type="project" value="UniProtKB-KW"/>
</dbReference>
<keyword evidence="5" id="KW-0547">Nucleotide-binding</keyword>
<accession>A0A8X6LRJ1</accession>
<dbReference type="InterPro" id="IPR058770">
    <property type="entry name" value="PWI_ABCF3"/>
</dbReference>
<evidence type="ECO:0000256" key="3">
    <source>
        <dbReference type="SAM" id="MobiDB-lite"/>
    </source>
</evidence>
<dbReference type="Proteomes" id="UP000887116">
    <property type="component" value="Unassembled WGS sequence"/>
</dbReference>
<dbReference type="PANTHER" id="PTHR19211">
    <property type="entry name" value="ATP-BINDING TRANSPORT PROTEIN-RELATED"/>
    <property type="match status" value="1"/>
</dbReference>
<feature type="region of interest" description="Disordered" evidence="3">
    <location>
        <begin position="354"/>
        <end position="458"/>
    </location>
</feature>
<dbReference type="SUPFAM" id="SSF52540">
    <property type="entry name" value="P-loop containing nucleoside triphosphate hydrolases"/>
    <property type="match status" value="1"/>
</dbReference>
<dbReference type="InterPro" id="IPR017871">
    <property type="entry name" value="ABC_transporter-like_CS"/>
</dbReference>
<dbReference type="AlphaFoldDB" id="A0A8X6LRJ1"/>
<dbReference type="GO" id="GO:0016887">
    <property type="term" value="F:ATP hydrolysis activity"/>
    <property type="evidence" value="ECO:0007669"/>
    <property type="project" value="InterPro"/>
</dbReference>
<dbReference type="PROSITE" id="PS50893">
    <property type="entry name" value="ABC_TRANSPORTER_2"/>
    <property type="match status" value="1"/>
</dbReference>
<gene>
    <name evidence="5" type="primary">Abcf3</name>
    <name evidence="5" type="ORF">TNCT_180881</name>
</gene>
<feature type="compositionally biased region" description="Basic and acidic residues" evidence="3">
    <location>
        <begin position="355"/>
        <end position="403"/>
    </location>
</feature>
<organism evidence="5 6">
    <name type="scientific">Trichonephila clavata</name>
    <name type="common">Joro spider</name>
    <name type="synonym">Nephila clavata</name>
    <dbReference type="NCBI Taxonomy" id="2740835"/>
    <lineage>
        <taxon>Eukaryota</taxon>
        <taxon>Metazoa</taxon>
        <taxon>Ecdysozoa</taxon>
        <taxon>Arthropoda</taxon>
        <taxon>Chelicerata</taxon>
        <taxon>Arachnida</taxon>
        <taxon>Araneae</taxon>
        <taxon>Araneomorphae</taxon>
        <taxon>Entelegynae</taxon>
        <taxon>Araneoidea</taxon>
        <taxon>Nephilidae</taxon>
        <taxon>Trichonephila</taxon>
    </lineage>
</organism>
<dbReference type="PROSITE" id="PS00211">
    <property type="entry name" value="ABC_TRANSPORTER_1"/>
    <property type="match status" value="1"/>
</dbReference>
<evidence type="ECO:0000313" key="5">
    <source>
        <dbReference type="EMBL" id="GFR18067.1"/>
    </source>
</evidence>
<keyword evidence="1" id="KW-0677">Repeat</keyword>
<keyword evidence="6" id="KW-1185">Reference proteome</keyword>
<proteinExistence type="predicted"/>
<comment type="caution">
    <text evidence="5">The sequence shown here is derived from an EMBL/GenBank/DDBJ whole genome shotgun (WGS) entry which is preliminary data.</text>
</comment>
<dbReference type="InterPro" id="IPR003439">
    <property type="entry name" value="ABC_transporter-like_ATP-bd"/>
</dbReference>
<evidence type="ECO:0000256" key="1">
    <source>
        <dbReference type="ARBA" id="ARBA00022737"/>
    </source>
</evidence>
<feature type="domain" description="ABC transporter" evidence="4">
    <location>
        <begin position="184"/>
        <end position="436"/>
    </location>
</feature>
<keyword evidence="5" id="KW-0067">ATP-binding</keyword>
<evidence type="ECO:0000259" key="4">
    <source>
        <dbReference type="PROSITE" id="PS50893"/>
    </source>
</evidence>
<evidence type="ECO:0000313" key="6">
    <source>
        <dbReference type="Proteomes" id="UP000887116"/>
    </source>
</evidence>
<dbReference type="EMBL" id="BMAO01007725">
    <property type="protein sequence ID" value="GFR18067.1"/>
    <property type="molecule type" value="Genomic_DNA"/>
</dbReference>
<dbReference type="Pfam" id="PF26051">
    <property type="entry name" value="PWI_ABCF3"/>
    <property type="match status" value="1"/>
</dbReference>
<keyword evidence="2" id="KW-0007">Acetylation</keyword>
<dbReference type="PANTHER" id="PTHR19211:SF117">
    <property type="entry name" value="ATP-BINDING CASSETTE SUB-FAMILY F MEMBER 3"/>
    <property type="match status" value="1"/>
</dbReference>